<dbReference type="Pfam" id="PF00271">
    <property type="entry name" value="Helicase_C"/>
    <property type="match status" value="1"/>
</dbReference>
<dbReference type="InterPro" id="IPR014001">
    <property type="entry name" value="Helicase_ATP-bd"/>
</dbReference>
<keyword evidence="5 15" id="KW-0378">Hydrolase</keyword>
<evidence type="ECO:0000256" key="1">
    <source>
        <dbReference type="ARBA" id="ARBA00007504"/>
    </source>
</evidence>
<dbReference type="CDD" id="cd18811">
    <property type="entry name" value="SF2_C_RecG"/>
    <property type="match status" value="1"/>
</dbReference>
<dbReference type="Pfam" id="PF00270">
    <property type="entry name" value="DEAD"/>
    <property type="match status" value="1"/>
</dbReference>
<dbReference type="InterPro" id="IPR033454">
    <property type="entry name" value="RecG_wedge"/>
</dbReference>
<keyword evidence="10 15" id="KW-0234">DNA repair</keyword>
<dbReference type="GO" id="GO:0016787">
    <property type="term" value="F:hydrolase activity"/>
    <property type="evidence" value="ECO:0007669"/>
    <property type="project" value="UniProtKB-KW"/>
</dbReference>
<dbReference type="GO" id="GO:0005524">
    <property type="term" value="F:ATP binding"/>
    <property type="evidence" value="ECO:0007669"/>
    <property type="project" value="UniProtKB-KW"/>
</dbReference>
<dbReference type="NCBIfam" id="NF008168">
    <property type="entry name" value="PRK10917.2-2"/>
    <property type="match status" value="1"/>
</dbReference>
<dbReference type="InterPro" id="IPR047112">
    <property type="entry name" value="RecG/Mfd"/>
</dbReference>
<evidence type="ECO:0000256" key="15">
    <source>
        <dbReference type="RuleBase" id="RU363016"/>
    </source>
</evidence>
<dbReference type="PROSITE" id="PS51194">
    <property type="entry name" value="HELICASE_CTER"/>
    <property type="match status" value="1"/>
</dbReference>
<evidence type="ECO:0000256" key="3">
    <source>
        <dbReference type="ARBA" id="ARBA00022741"/>
    </source>
</evidence>
<evidence type="ECO:0000256" key="14">
    <source>
        <dbReference type="ARBA" id="ARBA00048988"/>
    </source>
</evidence>
<organism evidence="18">
    <name type="scientific">uncultured Gemmatimonadota bacterium</name>
    <dbReference type="NCBI Taxonomy" id="203437"/>
    <lineage>
        <taxon>Bacteria</taxon>
        <taxon>Pseudomonadati</taxon>
        <taxon>Gemmatimonadota</taxon>
        <taxon>environmental samples</taxon>
    </lineage>
</organism>
<feature type="domain" description="Helicase ATP-binding" evidence="16">
    <location>
        <begin position="297"/>
        <end position="458"/>
    </location>
</feature>
<evidence type="ECO:0000256" key="11">
    <source>
        <dbReference type="ARBA" id="ARBA00023235"/>
    </source>
</evidence>
<protein>
    <recommendedName>
        <fullName evidence="2 15">ATP-dependent DNA helicase RecG</fullName>
        <ecNumber evidence="13 15">5.6.2.4</ecNumber>
    </recommendedName>
</protein>
<dbReference type="Pfam" id="PF19833">
    <property type="entry name" value="RecG_dom3_C"/>
    <property type="match status" value="1"/>
</dbReference>
<evidence type="ECO:0000256" key="6">
    <source>
        <dbReference type="ARBA" id="ARBA00022806"/>
    </source>
</evidence>
<evidence type="ECO:0000256" key="10">
    <source>
        <dbReference type="ARBA" id="ARBA00023204"/>
    </source>
</evidence>
<proteinExistence type="inferred from homology"/>
<dbReference type="SMART" id="SM00490">
    <property type="entry name" value="HELICc"/>
    <property type="match status" value="1"/>
</dbReference>
<dbReference type="InterPro" id="IPR004609">
    <property type="entry name" value="ATP-dep_DNA_helicase_RecG"/>
</dbReference>
<dbReference type="NCBIfam" id="NF008165">
    <property type="entry name" value="PRK10917.1-3"/>
    <property type="match status" value="1"/>
</dbReference>
<keyword evidence="11" id="KW-0413">Isomerase</keyword>
<name>A0A6J4MIJ9_9BACT</name>
<dbReference type="AlphaFoldDB" id="A0A6J4MIJ9"/>
<evidence type="ECO:0000256" key="13">
    <source>
        <dbReference type="ARBA" id="ARBA00034808"/>
    </source>
</evidence>
<evidence type="ECO:0000259" key="17">
    <source>
        <dbReference type="PROSITE" id="PS51194"/>
    </source>
</evidence>
<evidence type="ECO:0000256" key="4">
    <source>
        <dbReference type="ARBA" id="ARBA00022763"/>
    </source>
</evidence>
<comment type="catalytic activity">
    <reaction evidence="14 15">
        <text>ATP + H2O = ADP + phosphate + H(+)</text>
        <dbReference type="Rhea" id="RHEA:13065"/>
        <dbReference type="ChEBI" id="CHEBI:15377"/>
        <dbReference type="ChEBI" id="CHEBI:15378"/>
        <dbReference type="ChEBI" id="CHEBI:30616"/>
        <dbReference type="ChEBI" id="CHEBI:43474"/>
        <dbReference type="ChEBI" id="CHEBI:456216"/>
        <dbReference type="EC" id="5.6.2.4"/>
    </reaction>
</comment>
<evidence type="ECO:0000259" key="16">
    <source>
        <dbReference type="PROSITE" id="PS51192"/>
    </source>
</evidence>
<dbReference type="GO" id="GO:0043138">
    <property type="term" value="F:3'-5' DNA helicase activity"/>
    <property type="evidence" value="ECO:0007669"/>
    <property type="project" value="UniProtKB-EC"/>
</dbReference>
<dbReference type="InterPro" id="IPR027417">
    <property type="entry name" value="P-loop_NTPase"/>
</dbReference>
<dbReference type="SUPFAM" id="SSF52540">
    <property type="entry name" value="P-loop containing nucleoside triphosphate hydrolases"/>
    <property type="match status" value="2"/>
</dbReference>
<dbReference type="InterPro" id="IPR001650">
    <property type="entry name" value="Helicase_C-like"/>
</dbReference>
<dbReference type="CDD" id="cd17992">
    <property type="entry name" value="DEXHc_RecG"/>
    <property type="match status" value="1"/>
</dbReference>
<dbReference type="NCBIfam" id="TIGR00643">
    <property type="entry name" value="recG"/>
    <property type="match status" value="1"/>
</dbReference>
<evidence type="ECO:0000256" key="5">
    <source>
        <dbReference type="ARBA" id="ARBA00022801"/>
    </source>
</evidence>
<dbReference type="InterPro" id="IPR045562">
    <property type="entry name" value="RecG_dom3_C"/>
</dbReference>
<dbReference type="SUPFAM" id="SSF50249">
    <property type="entry name" value="Nucleic acid-binding proteins"/>
    <property type="match status" value="1"/>
</dbReference>
<comment type="similarity">
    <text evidence="1 15">Belongs to the helicase family. RecG subfamily.</text>
</comment>
<keyword evidence="9 15" id="KW-0233">DNA recombination</keyword>
<reference evidence="18" key="1">
    <citation type="submission" date="2020-02" db="EMBL/GenBank/DDBJ databases">
        <authorList>
            <person name="Meier V. D."/>
        </authorList>
    </citation>
    <scope>NUCLEOTIDE SEQUENCE</scope>
    <source>
        <strain evidence="18">AVDCRST_MAG68</strain>
    </source>
</reference>
<dbReference type="Gene3D" id="2.40.50.140">
    <property type="entry name" value="Nucleic acid-binding proteins"/>
    <property type="match status" value="1"/>
</dbReference>
<dbReference type="InterPro" id="IPR012340">
    <property type="entry name" value="NA-bd_OB-fold"/>
</dbReference>
<dbReference type="Gene3D" id="3.40.50.300">
    <property type="entry name" value="P-loop containing nucleotide triphosphate hydrolases"/>
    <property type="match status" value="2"/>
</dbReference>
<evidence type="ECO:0000256" key="7">
    <source>
        <dbReference type="ARBA" id="ARBA00022840"/>
    </source>
</evidence>
<dbReference type="SMART" id="SM00487">
    <property type="entry name" value="DEXDc"/>
    <property type="match status" value="1"/>
</dbReference>
<evidence type="ECO:0000256" key="12">
    <source>
        <dbReference type="ARBA" id="ARBA00034617"/>
    </source>
</evidence>
<sequence length="705" mass="78633">MARPKPYVLPTAPDAAPAYSELDRPIQFLKGVGPKRADLLKKMGLLSARDLLFHVPHRYEDASTITRIAALEPGMEATIIGRIVSKGVLPTRRGLRIFQAVVRDGSGLIECSWPGQPFLDRLLKKGDLLLLSGTVRFYHGRQFQPREYTIIASEGEDSSEETGAIFPVYPATEGLTHRQVRTLIADNLDGLLESARDEDPLDDELREDAGILPLWKALDSMHRPSSLAEAEQGRRRLAFEELFFLQILHARSRREAVMVREGIAFERRDHLVRPFHKQLPFTLTGAQKRVLKEIGDDMAAARRMNRLLQGDVGSGKTVVALFAMLRAVENGYQGALMAPTEILAEQHARTMVKLLDGLPVGVSLLTGRLSAKQWKEAAYRIAVGDADVVVGTHALIQEAVEFHKLGLVVVDEQHRFGVKQRLALTEMGSHADTLVMSATPIPRSLALTLYGDLDISVLDERPPNRLPVRTALRNESARPKVLAFVREQVERGRQVYFVYPLVDESEKLDLKSATEEFESLRTLFPDRTLALIHGQMPGEEKDRVMRAFGAGEVDILVSTTVIEVGIDVPNATVMVVEHAERFGLSQLHQLRGRVGRGSEESFCILLSPGGEHLERLRIFASTEDGFEIAEADMRLRGYGDLFGARQSGLPAFRFADLEKDAALLQKARGEARRIVDEDPDLERHPLLRKALHARYGERAKLFRVG</sequence>
<dbReference type="EMBL" id="CADCTW010000203">
    <property type="protein sequence ID" value="CAA9360848.1"/>
    <property type="molecule type" value="Genomic_DNA"/>
</dbReference>
<comment type="catalytic activity">
    <reaction evidence="12 15">
        <text>Couples ATP hydrolysis with the unwinding of duplex DNA by translocating in the 3'-5' direction.</text>
        <dbReference type="EC" id="5.6.2.4"/>
    </reaction>
</comment>
<evidence type="ECO:0000313" key="18">
    <source>
        <dbReference type="EMBL" id="CAA9360848.1"/>
    </source>
</evidence>
<keyword evidence="3 15" id="KW-0547">Nucleotide-binding</keyword>
<dbReference type="EC" id="5.6.2.4" evidence="13 15"/>
<dbReference type="GO" id="GO:0006281">
    <property type="term" value="P:DNA repair"/>
    <property type="evidence" value="ECO:0007669"/>
    <property type="project" value="UniProtKB-UniRule"/>
</dbReference>
<gene>
    <name evidence="18" type="ORF">AVDCRST_MAG68-4767</name>
</gene>
<dbReference type="Pfam" id="PF17191">
    <property type="entry name" value="RecG_wedge"/>
    <property type="match status" value="1"/>
</dbReference>
<accession>A0A6J4MIJ9</accession>
<keyword evidence="4 15" id="KW-0227">DNA damage</keyword>
<dbReference type="PROSITE" id="PS51192">
    <property type="entry name" value="HELICASE_ATP_BIND_1"/>
    <property type="match status" value="1"/>
</dbReference>
<dbReference type="GO" id="GO:0006310">
    <property type="term" value="P:DNA recombination"/>
    <property type="evidence" value="ECO:0007669"/>
    <property type="project" value="UniProtKB-UniRule"/>
</dbReference>
<evidence type="ECO:0000256" key="2">
    <source>
        <dbReference type="ARBA" id="ARBA00017846"/>
    </source>
</evidence>
<keyword evidence="8" id="KW-0238">DNA-binding</keyword>
<dbReference type="GO" id="GO:0003677">
    <property type="term" value="F:DNA binding"/>
    <property type="evidence" value="ECO:0007669"/>
    <property type="project" value="UniProtKB-KW"/>
</dbReference>
<comment type="function">
    <text evidence="15">Plays a critical role in recombination and DNA repair. Helps process Holliday junction intermediates to mature products by catalyzing branch migration. Has replication fork regression activity, unwinds stalled or blocked replication forks to make a HJ that can be resolved. Has a DNA unwinding activity characteristic of a DNA helicase with 3'-5' polarity.</text>
</comment>
<feature type="domain" description="Helicase C-terminal" evidence="17">
    <location>
        <begin position="477"/>
        <end position="639"/>
    </location>
</feature>
<keyword evidence="6 15" id="KW-0347">Helicase</keyword>
<dbReference type="InterPro" id="IPR011545">
    <property type="entry name" value="DEAD/DEAH_box_helicase_dom"/>
</dbReference>
<evidence type="ECO:0000256" key="8">
    <source>
        <dbReference type="ARBA" id="ARBA00023125"/>
    </source>
</evidence>
<evidence type="ECO:0000256" key="9">
    <source>
        <dbReference type="ARBA" id="ARBA00023172"/>
    </source>
</evidence>
<dbReference type="PANTHER" id="PTHR47964:SF1">
    <property type="entry name" value="ATP-DEPENDENT DNA HELICASE HOMOLOG RECG, CHLOROPLASTIC"/>
    <property type="match status" value="1"/>
</dbReference>
<keyword evidence="7 15" id="KW-0067">ATP-binding</keyword>
<dbReference type="PANTHER" id="PTHR47964">
    <property type="entry name" value="ATP-DEPENDENT DNA HELICASE HOMOLOG RECG, CHLOROPLASTIC"/>
    <property type="match status" value="1"/>
</dbReference>